<evidence type="ECO:0000313" key="2">
    <source>
        <dbReference type="EMBL" id="SFB03411.1"/>
    </source>
</evidence>
<sequence>MILIFGITFVMAFLISLILFNGLNLKGMVALQKLILNSEKEKLMKSLGLIVFILILLGIYRIMGLNFYSGIILGLIGGGISTIFKKDTKIEGNV</sequence>
<dbReference type="RefSeq" id="WP_090040282.1">
    <property type="nucleotide sequence ID" value="NZ_FOKI01000009.1"/>
</dbReference>
<dbReference type="STRING" id="84698.SAMN04488528_100998"/>
<dbReference type="Proteomes" id="UP000198619">
    <property type="component" value="Unassembled WGS sequence"/>
</dbReference>
<evidence type="ECO:0000313" key="3">
    <source>
        <dbReference type="Proteomes" id="UP000198619"/>
    </source>
</evidence>
<dbReference type="AlphaFoldDB" id="A0A1I0XQW7"/>
<keyword evidence="3" id="KW-1185">Reference proteome</keyword>
<protein>
    <submittedName>
        <fullName evidence="2">Uncharacterized protein</fullName>
    </submittedName>
</protein>
<reference evidence="2 3" key="1">
    <citation type="submission" date="2016-10" db="EMBL/GenBank/DDBJ databases">
        <authorList>
            <person name="de Groot N.N."/>
        </authorList>
    </citation>
    <scope>NUCLEOTIDE SEQUENCE [LARGE SCALE GENOMIC DNA]</scope>
    <source>
        <strain evidence="2 3">DSM 12271</strain>
    </source>
</reference>
<feature type="transmembrane region" description="Helical" evidence="1">
    <location>
        <begin position="66"/>
        <end position="84"/>
    </location>
</feature>
<feature type="transmembrane region" description="Helical" evidence="1">
    <location>
        <begin position="43"/>
        <end position="60"/>
    </location>
</feature>
<keyword evidence="1" id="KW-0472">Membrane</keyword>
<accession>A0A1I0XQW7</accession>
<feature type="transmembrane region" description="Helical" evidence="1">
    <location>
        <begin position="6"/>
        <end position="23"/>
    </location>
</feature>
<keyword evidence="1" id="KW-1133">Transmembrane helix</keyword>
<evidence type="ECO:0000256" key="1">
    <source>
        <dbReference type="SAM" id="Phobius"/>
    </source>
</evidence>
<organism evidence="2 3">
    <name type="scientific">Clostridium frigidicarnis</name>
    <dbReference type="NCBI Taxonomy" id="84698"/>
    <lineage>
        <taxon>Bacteria</taxon>
        <taxon>Bacillati</taxon>
        <taxon>Bacillota</taxon>
        <taxon>Clostridia</taxon>
        <taxon>Eubacteriales</taxon>
        <taxon>Clostridiaceae</taxon>
        <taxon>Clostridium</taxon>
    </lineage>
</organism>
<proteinExistence type="predicted"/>
<name>A0A1I0XQW7_9CLOT</name>
<gene>
    <name evidence="2" type="ORF">SAMN04488528_100998</name>
</gene>
<keyword evidence="1" id="KW-0812">Transmembrane</keyword>
<dbReference type="EMBL" id="FOKI01000009">
    <property type="protein sequence ID" value="SFB03411.1"/>
    <property type="molecule type" value="Genomic_DNA"/>
</dbReference>